<comment type="subcellular location">
    <subcellularLocation>
        <location evidence="1">Membrane</location>
        <topology evidence="1">Multi-pass membrane protein</topology>
    </subcellularLocation>
</comment>
<organism evidence="10 11">
    <name type="scientific">Gonapodya prolifera (strain JEL478)</name>
    <name type="common">Monoblepharis prolifera</name>
    <dbReference type="NCBI Taxonomy" id="1344416"/>
    <lineage>
        <taxon>Eukaryota</taxon>
        <taxon>Fungi</taxon>
        <taxon>Fungi incertae sedis</taxon>
        <taxon>Chytridiomycota</taxon>
        <taxon>Chytridiomycota incertae sedis</taxon>
        <taxon>Monoblepharidomycetes</taxon>
        <taxon>Monoblepharidales</taxon>
        <taxon>Gonapodyaceae</taxon>
        <taxon>Gonapodya</taxon>
    </lineage>
</organism>
<dbReference type="InterPro" id="IPR027417">
    <property type="entry name" value="P-loop_NTPase"/>
</dbReference>
<protein>
    <recommendedName>
        <fullName evidence="9">ABC transporter domain-containing protein</fullName>
    </recommendedName>
</protein>
<dbReference type="PANTHER" id="PTHR48041:SF139">
    <property type="entry name" value="PROTEIN SCARLET"/>
    <property type="match status" value="1"/>
</dbReference>
<dbReference type="InterPro" id="IPR013525">
    <property type="entry name" value="ABC2_TM"/>
</dbReference>
<evidence type="ECO:0000256" key="6">
    <source>
        <dbReference type="ARBA" id="ARBA00022989"/>
    </source>
</evidence>
<feature type="transmembrane region" description="Helical" evidence="8">
    <location>
        <begin position="400"/>
        <end position="417"/>
    </location>
</feature>
<reference evidence="10 11" key="1">
    <citation type="journal article" date="2015" name="Genome Biol. Evol.">
        <title>Phylogenomic analyses indicate that early fungi evolved digesting cell walls of algal ancestors of land plants.</title>
        <authorList>
            <person name="Chang Y."/>
            <person name="Wang S."/>
            <person name="Sekimoto S."/>
            <person name="Aerts A.L."/>
            <person name="Choi C."/>
            <person name="Clum A."/>
            <person name="LaButti K.M."/>
            <person name="Lindquist E.A."/>
            <person name="Yee Ngan C."/>
            <person name="Ohm R.A."/>
            <person name="Salamov A.A."/>
            <person name="Grigoriev I.V."/>
            <person name="Spatafora J.W."/>
            <person name="Berbee M.L."/>
        </authorList>
    </citation>
    <scope>NUCLEOTIDE SEQUENCE [LARGE SCALE GENOMIC DNA]</scope>
    <source>
        <strain evidence="10 11">JEL478</strain>
    </source>
</reference>
<gene>
    <name evidence="10" type="ORF">M427DRAFT_51455</name>
</gene>
<keyword evidence="3 8" id="KW-0812">Transmembrane</keyword>
<evidence type="ECO:0000313" key="10">
    <source>
        <dbReference type="EMBL" id="KXS21193.1"/>
    </source>
</evidence>
<feature type="transmembrane region" description="Helical" evidence="8">
    <location>
        <begin position="471"/>
        <end position="496"/>
    </location>
</feature>
<keyword evidence="4" id="KW-0547">Nucleotide-binding</keyword>
<evidence type="ECO:0000256" key="5">
    <source>
        <dbReference type="ARBA" id="ARBA00022840"/>
    </source>
</evidence>
<keyword evidence="11" id="KW-1185">Reference proteome</keyword>
<evidence type="ECO:0000256" key="2">
    <source>
        <dbReference type="ARBA" id="ARBA00022448"/>
    </source>
</evidence>
<dbReference type="InterPro" id="IPR003593">
    <property type="entry name" value="AAA+_ATPase"/>
</dbReference>
<dbReference type="Pfam" id="PF00005">
    <property type="entry name" value="ABC_tran"/>
    <property type="match status" value="1"/>
</dbReference>
<sequence>MASSSEATEKLIVNPTDAPPTADTTAVDLAGAPALGTKRIVRMGSWAVKDESELRPAYFSFRNISCVLPVKGVDKQLLLNASGYCKPGESLAIMGPSGAGKSTLLDILSYRKSTGRFTQDVMLNGERLTQRSFVKHNGYVTSDDLLPPELTVREALEFCAALRLPKEWNQEQRNARIDDVLSVMRLSYVENNKIGSALVRGLSTGERKRVNVAVELLPVAAVVFLDEPTTGLDSNTGREIIENCIEVVKMRKLSCVATIHQPSYTILRQFDWLLLLANGRMCYFGRTADAISYFENYLGIPVHGNPAEIYADAQAANPDKLIEAWEKSTEKEILDKAIIAIHSGEGSIKNYKPIGTDEESGFWEKLGFFQQAPGLVQIKQLLLRQTKVYLRNPIMSTSRFIAALVVALFFGFAFFKLDRSYGGSSGKIAELFALKLMTPGFGSAAIAYWLEKRKQYYHEESAGYYHKFFYIITNFLVEWLFLAVVMSVCVLVAMALTGWLTEFYGLYIFYFIVEAWAATGWNLVCAYMAASIPYANAAFNINYFWGILLAGWYLTDSFLYTRPGGSLFQYFLVWTAYPRGVFIPIIRHEFYGQTVFCKESENFVFDLGGITIAGTSDASLDITKSAINNQTIINTINTFKQWRFATEAQNATVKPLYTVASALYNALTAQTILANFTTVPLPAPANVTQTLGVIGAEFRRQAVAFATLAVVNASDTAALTTSLTKLLTANSMVAFGDLLNDPKNKLAGAPVCFYDGGYSFLLNGVGQVLENAITLPNGTASTEKGFDHPDVTPSYIYVLDNIAQGLFMFTIAFLCLRGCNFRQK</sequence>
<proteinExistence type="predicted"/>
<dbReference type="EMBL" id="KQ965733">
    <property type="protein sequence ID" value="KXS21193.1"/>
    <property type="molecule type" value="Genomic_DNA"/>
</dbReference>
<evidence type="ECO:0000256" key="7">
    <source>
        <dbReference type="ARBA" id="ARBA00023136"/>
    </source>
</evidence>
<dbReference type="InterPro" id="IPR050352">
    <property type="entry name" value="ABCG_transporters"/>
</dbReference>
<feature type="transmembrane region" description="Helical" evidence="8">
    <location>
        <begin position="537"/>
        <end position="555"/>
    </location>
</feature>
<keyword evidence="2" id="KW-0813">Transport</keyword>
<dbReference type="SUPFAM" id="SSF52540">
    <property type="entry name" value="P-loop containing nucleoside triphosphate hydrolases"/>
    <property type="match status" value="1"/>
</dbReference>
<dbReference type="GO" id="GO:0005524">
    <property type="term" value="F:ATP binding"/>
    <property type="evidence" value="ECO:0007669"/>
    <property type="project" value="UniProtKB-KW"/>
</dbReference>
<accession>A0A139AX89</accession>
<evidence type="ECO:0000256" key="4">
    <source>
        <dbReference type="ARBA" id="ARBA00022741"/>
    </source>
</evidence>
<name>A0A139AX89_GONPJ</name>
<dbReference type="InterPro" id="IPR003439">
    <property type="entry name" value="ABC_transporter-like_ATP-bd"/>
</dbReference>
<evidence type="ECO:0000256" key="3">
    <source>
        <dbReference type="ARBA" id="ARBA00022692"/>
    </source>
</evidence>
<feature type="transmembrane region" description="Helical" evidence="8">
    <location>
        <begin position="508"/>
        <end position="530"/>
    </location>
</feature>
<keyword evidence="5" id="KW-0067">ATP-binding</keyword>
<dbReference type="InterPro" id="IPR043926">
    <property type="entry name" value="ABCG_dom"/>
</dbReference>
<evidence type="ECO:0000256" key="8">
    <source>
        <dbReference type="SAM" id="Phobius"/>
    </source>
</evidence>
<evidence type="ECO:0000256" key="1">
    <source>
        <dbReference type="ARBA" id="ARBA00004141"/>
    </source>
</evidence>
<dbReference type="Gene3D" id="3.40.50.300">
    <property type="entry name" value="P-loop containing nucleotide triphosphate hydrolases"/>
    <property type="match status" value="1"/>
</dbReference>
<dbReference type="PANTHER" id="PTHR48041">
    <property type="entry name" value="ABC TRANSPORTER G FAMILY MEMBER 28"/>
    <property type="match status" value="1"/>
</dbReference>
<evidence type="ECO:0000259" key="9">
    <source>
        <dbReference type="PROSITE" id="PS50893"/>
    </source>
</evidence>
<feature type="transmembrane region" description="Helical" evidence="8">
    <location>
        <begin position="429"/>
        <end position="450"/>
    </location>
</feature>
<dbReference type="GO" id="GO:0016887">
    <property type="term" value="F:ATP hydrolysis activity"/>
    <property type="evidence" value="ECO:0007669"/>
    <property type="project" value="InterPro"/>
</dbReference>
<dbReference type="Pfam" id="PF01061">
    <property type="entry name" value="ABC2_membrane"/>
    <property type="match status" value="1"/>
</dbReference>
<dbReference type="GO" id="GO:0016020">
    <property type="term" value="C:membrane"/>
    <property type="evidence" value="ECO:0007669"/>
    <property type="project" value="UniProtKB-SubCell"/>
</dbReference>
<feature type="domain" description="ABC transporter" evidence="9">
    <location>
        <begin position="59"/>
        <end position="303"/>
    </location>
</feature>
<keyword evidence="7 8" id="KW-0472">Membrane</keyword>
<dbReference type="GO" id="GO:0140359">
    <property type="term" value="F:ABC-type transporter activity"/>
    <property type="evidence" value="ECO:0007669"/>
    <property type="project" value="InterPro"/>
</dbReference>
<dbReference type="SMART" id="SM00382">
    <property type="entry name" value="AAA"/>
    <property type="match status" value="1"/>
</dbReference>
<dbReference type="OrthoDB" id="2125621at2759"/>
<dbReference type="Pfam" id="PF19055">
    <property type="entry name" value="ABC2_membrane_7"/>
    <property type="match status" value="1"/>
</dbReference>
<keyword evidence="6 8" id="KW-1133">Transmembrane helix</keyword>
<dbReference type="STRING" id="1344416.A0A139AX89"/>
<evidence type="ECO:0000313" key="11">
    <source>
        <dbReference type="Proteomes" id="UP000070544"/>
    </source>
</evidence>
<dbReference type="Proteomes" id="UP000070544">
    <property type="component" value="Unassembled WGS sequence"/>
</dbReference>
<dbReference type="AlphaFoldDB" id="A0A139AX89"/>
<dbReference type="PROSITE" id="PS50893">
    <property type="entry name" value="ABC_TRANSPORTER_2"/>
    <property type="match status" value="1"/>
</dbReference>